<dbReference type="Pfam" id="PF06157">
    <property type="entry name" value="DUF973"/>
    <property type="match status" value="1"/>
</dbReference>
<evidence type="ECO:0000313" key="2">
    <source>
        <dbReference type="EMBL" id="BBG24937.1"/>
    </source>
</evidence>
<sequence>MNGELRNGFSNVGIGSLLSAIGLTLMEVLSSIIPFSSLLGLVLGIIGLYFLIKGFGSLKRGGISVSNTGFYLISIGVILDIVLVVLLYLFLGSLGLSPTSLVGLSRHTVLSLLPYIAGIGIVSLVSLLLFLVGGILAGISFYNLGKSYGNSPMQVGGILVAIPFLEFIGYFLTWVGTMEVGKSPIGLYPYQQQTYVQTPTPSYPTPSYPVPYQIGAGTIDSTGRAFLTLFSQVQVQITDAQLLDSNIVISQTRSFTPTLLVPGNNNVNVNFTSFQGNPGRAYIVRLFLSGGTYVDALVKYLG</sequence>
<feature type="transmembrane region" description="Helical" evidence="1">
    <location>
        <begin position="12"/>
        <end position="33"/>
    </location>
</feature>
<gene>
    <name evidence="2" type="ORF">IC006_2271</name>
    <name evidence="3" type="ORF">IC007_2275</name>
</gene>
<feature type="transmembrane region" description="Helical" evidence="1">
    <location>
        <begin position="112"/>
        <end position="143"/>
    </location>
</feature>
<evidence type="ECO:0000313" key="5">
    <source>
        <dbReference type="Proteomes" id="UP000325030"/>
    </source>
</evidence>
<dbReference type="InterPro" id="IPR009321">
    <property type="entry name" value="DUF973"/>
</dbReference>
<keyword evidence="1" id="KW-0812">Transmembrane</keyword>
<protein>
    <recommendedName>
        <fullName evidence="6">DUF973 family protein</fullName>
    </recommendedName>
</protein>
<dbReference type="RefSeq" id="WP_054846266.1">
    <property type="nucleotide sequence ID" value="NZ_AP018929.1"/>
</dbReference>
<dbReference type="GeneID" id="41718587"/>
<dbReference type="EMBL" id="AP018929">
    <property type="protein sequence ID" value="BBG24937.1"/>
    <property type="molecule type" value="Genomic_DNA"/>
</dbReference>
<evidence type="ECO:0000313" key="3">
    <source>
        <dbReference type="EMBL" id="BBG27721.1"/>
    </source>
</evidence>
<reference evidence="5" key="1">
    <citation type="submission" date="2018-09" db="EMBL/GenBank/DDBJ databases">
        <title>Complete Genome Sequencing of Sulfolobus sp. JCM 16834.</title>
        <authorList>
            <person name="Kato S."/>
            <person name="Itoh T."/>
            <person name="Ohkuma M."/>
        </authorList>
    </citation>
    <scope>NUCLEOTIDE SEQUENCE [LARGE SCALE GENOMIC DNA]</scope>
    <source>
        <strain evidence="5">IC-007</strain>
    </source>
</reference>
<evidence type="ECO:0008006" key="6">
    <source>
        <dbReference type="Google" id="ProtNLM"/>
    </source>
</evidence>
<evidence type="ECO:0000313" key="4">
    <source>
        <dbReference type="Proteomes" id="UP000322983"/>
    </source>
</evidence>
<organism evidence="2 4">
    <name type="scientific">Sulfuracidifex tepidarius</name>
    <dbReference type="NCBI Taxonomy" id="1294262"/>
    <lineage>
        <taxon>Archaea</taxon>
        <taxon>Thermoproteota</taxon>
        <taxon>Thermoprotei</taxon>
        <taxon>Sulfolobales</taxon>
        <taxon>Sulfolobaceae</taxon>
        <taxon>Sulfuracidifex</taxon>
    </lineage>
</organism>
<feature type="transmembrane region" description="Helical" evidence="1">
    <location>
        <begin position="70"/>
        <end position="92"/>
    </location>
</feature>
<dbReference type="EMBL" id="AP018930">
    <property type="protein sequence ID" value="BBG27721.1"/>
    <property type="molecule type" value="Genomic_DNA"/>
</dbReference>
<accession>A0A510E5C2</accession>
<reference evidence="2 4" key="2">
    <citation type="journal article" date="2020" name="Int. J. Syst. Evol. Microbiol.">
        <title>Sulfuracidifex tepidarius gen. nov., sp. nov. and transfer of Sulfolobus metallicus Huber and Stetter 1992 to the genus Sulfuracidifex as Sulfuracidifex metallicus comb. nov.</title>
        <authorList>
            <person name="Itoh T."/>
            <person name="Miura T."/>
            <person name="Sakai H.D."/>
            <person name="Kato S."/>
            <person name="Ohkuma M."/>
            <person name="Takashina T."/>
        </authorList>
    </citation>
    <scope>NUCLEOTIDE SEQUENCE [LARGE SCALE GENOMIC DNA]</scope>
    <source>
        <strain evidence="2 4">IC-006</strain>
        <strain evidence="3">IC-007</strain>
    </source>
</reference>
<feature type="transmembrane region" description="Helical" evidence="1">
    <location>
        <begin position="155"/>
        <end position="175"/>
    </location>
</feature>
<dbReference type="AlphaFoldDB" id="A0A510DXK4"/>
<keyword evidence="1" id="KW-0472">Membrane</keyword>
<dbReference type="Proteomes" id="UP000325030">
    <property type="component" value="Chromosome"/>
</dbReference>
<proteinExistence type="predicted"/>
<feature type="transmembrane region" description="Helical" evidence="1">
    <location>
        <begin position="39"/>
        <end position="58"/>
    </location>
</feature>
<dbReference type="STRING" id="1294262.GCA_001316085_02181"/>
<accession>A0A510DXK4</accession>
<dbReference type="KEGG" id="step:IC006_2271"/>
<name>A0A510DXK4_9CREN</name>
<evidence type="ECO:0000256" key="1">
    <source>
        <dbReference type="SAM" id="Phobius"/>
    </source>
</evidence>
<dbReference type="OrthoDB" id="385952at2157"/>
<dbReference type="Proteomes" id="UP000322983">
    <property type="component" value="Chromosome"/>
</dbReference>
<keyword evidence="4" id="KW-1185">Reference proteome</keyword>
<keyword evidence="1" id="KW-1133">Transmembrane helix</keyword>